<name>A0A8H7T2F9_9HELO</name>
<accession>A0A8H7T2F9</accession>
<dbReference type="Proteomes" id="UP000664132">
    <property type="component" value="Unassembled WGS sequence"/>
</dbReference>
<dbReference type="AlphaFoldDB" id="A0A8H7T2F9"/>
<keyword evidence="2" id="KW-1185">Reference proteome</keyword>
<sequence>GERDVHVAVVHVAVVHVAVVSHGSFLRRLIGADKDDEFENAEYRSFVVESKDGVEEEVEGRSGMNRRYELVETQESHMRSFVSTGEKAIKERTRARKAEVLRVALMEMAKEAMMRLEEIEMAGTDAMEIDGVQEKMVPS</sequence>
<feature type="non-terminal residue" evidence="1">
    <location>
        <position position="1"/>
    </location>
</feature>
<reference evidence="1" key="1">
    <citation type="submission" date="2021-02" db="EMBL/GenBank/DDBJ databases">
        <title>Genome sequence Cadophora malorum strain M34.</title>
        <authorList>
            <person name="Stefanovic E."/>
            <person name="Vu D."/>
            <person name="Scully C."/>
            <person name="Dijksterhuis J."/>
            <person name="Roader J."/>
            <person name="Houbraken J."/>
        </authorList>
    </citation>
    <scope>NUCLEOTIDE SEQUENCE</scope>
    <source>
        <strain evidence="1">M34</strain>
    </source>
</reference>
<proteinExistence type="predicted"/>
<comment type="caution">
    <text evidence="1">The sequence shown here is derived from an EMBL/GenBank/DDBJ whole genome shotgun (WGS) entry which is preliminary data.</text>
</comment>
<dbReference type="EMBL" id="JAFJYH010000524">
    <property type="protein sequence ID" value="KAG4411092.1"/>
    <property type="molecule type" value="Genomic_DNA"/>
</dbReference>
<protein>
    <submittedName>
        <fullName evidence="1">Uncharacterized protein</fullName>
    </submittedName>
</protein>
<dbReference type="OrthoDB" id="496981at2759"/>
<organism evidence="1 2">
    <name type="scientific">Cadophora malorum</name>
    <dbReference type="NCBI Taxonomy" id="108018"/>
    <lineage>
        <taxon>Eukaryota</taxon>
        <taxon>Fungi</taxon>
        <taxon>Dikarya</taxon>
        <taxon>Ascomycota</taxon>
        <taxon>Pezizomycotina</taxon>
        <taxon>Leotiomycetes</taxon>
        <taxon>Helotiales</taxon>
        <taxon>Ploettnerulaceae</taxon>
        <taxon>Cadophora</taxon>
    </lineage>
</organism>
<evidence type="ECO:0000313" key="1">
    <source>
        <dbReference type="EMBL" id="KAG4411092.1"/>
    </source>
</evidence>
<gene>
    <name evidence="1" type="ORF">IFR04_015778</name>
</gene>
<evidence type="ECO:0000313" key="2">
    <source>
        <dbReference type="Proteomes" id="UP000664132"/>
    </source>
</evidence>